<evidence type="ECO:0000256" key="4">
    <source>
        <dbReference type="ARBA" id="ARBA00022525"/>
    </source>
</evidence>
<evidence type="ECO:0000313" key="12">
    <source>
        <dbReference type="Proteomes" id="UP000054359"/>
    </source>
</evidence>
<evidence type="ECO:0000256" key="2">
    <source>
        <dbReference type="ARBA" id="ARBA00005683"/>
    </source>
</evidence>
<dbReference type="GO" id="GO:0005125">
    <property type="term" value="F:cytokine activity"/>
    <property type="evidence" value="ECO:0007669"/>
    <property type="project" value="TreeGrafter"/>
</dbReference>
<dbReference type="PANTHER" id="PTHR12027">
    <property type="entry name" value="WNT RELATED"/>
    <property type="match status" value="1"/>
</dbReference>
<comment type="function">
    <text evidence="10">Ligand for members of the frizzled family of seven transmembrane receptors.</text>
</comment>
<dbReference type="Pfam" id="PF00110">
    <property type="entry name" value="wnt"/>
    <property type="match status" value="1"/>
</dbReference>
<gene>
    <name evidence="11" type="ORF">X975_00596</name>
</gene>
<dbReference type="PANTHER" id="PTHR12027:SF112">
    <property type="entry name" value="PROTEIN WNT-2"/>
    <property type="match status" value="1"/>
</dbReference>
<keyword evidence="4" id="KW-0964">Secreted</keyword>
<keyword evidence="5" id="KW-0272">Extracellular matrix</keyword>
<evidence type="ECO:0000256" key="9">
    <source>
        <dbReference type="ARBA" id="ARBA00023288"/>
    </source>
</evidence>
<dbReference type="STRING" id="407821.A0A087TUF7"/>
<dbReference type="GO" id="GO:0060070">
    <property type="term" value="P:canonical Wnt signaling pathway"/>
    <property type="evidence" value="ECO:0007669"/>
    <property type="project" value="TreeGrafter"/>
</dbReference>
<dbReference type="PRINTS" id="PR01349">
    <property type="entry name" value="WNTPROTEIN"/>
</dbReference>
<evidence type="ECO:0000313" key="11">
    <source>
        <dbReference type="EMBL" id="KFM68746.1"/>
    </source>
</evidence>
<protein>
    <recommendedName>
        <fullName evidence="10">Protein Wnt</fullName>
    </recommendedName>
</protein>
<keyword evidence="6 10" id="KW-0879">Wnt signaling pathway</keyword>
<dbReference type="GO" id="GO:0030182">
    <property type="term" value="P:neuron differentiation"/>
    <property type="evidence" value="ECO:0007669"/>
    <property type="project" value="TreeGrafter"/>
</dbReference>
<comment type="subcellular location">
    <subcellularLocation>
        <location evidence="1 10">Secreted</location>
        <location evidence="1 10">Extracellular space</location>
        <location evidence="1 10">Extracellular matrix</location>
    </subcellularLocation>
</comment>
<evidence type="ECO:0000256" key="10">
    <source>
        <dbReference type="RuleBase" id="RU003500"/>
    </source>
</evidence>
<comment type="similarity">
    <text evidence="2 10">Belongs to the Wnt family.</text>
</comment>
<evidence type="ECO:0000256" key="7">
    <source>
        <dbReference type="ARBA" id="ARBA00023157"/>
    </source>
</evidence>
<evidence type="ECO:0000256" key="3">
    <source>
        <dbReference type="ARBA" id="ARBA00022473"/>
    </source>
</evidence>
<dbReference type="GO" id="GO:0005615">
    <property type="term" value="C:extracellular space"/>
    <property type="evidence" value="ECO:0007669"/>
    <property type="project" value="TreeGrafter"/>
</dbReference>
<dbReference type="OrthoDB" id="5945655at2759"/>
<keyword evidence="12" id="KW-1185">Reference proteome</keyword>
<feature type="non-terminal residue" evidence="11">
    <location>
        <position position="125"/>
    </location>
</feature>
<keyword evidence="3 10" id="KW-0217">Developmental protein</keyword>
<proteinExistence type="inferred from homology"/>
<evidence type="ECO:0000256" key="6">
    <source>
        <dbReference type="ARBA" id="ARBA00022687"/>
    </source>
</evidence>
<dbReference type="Proteomes" id="UP000054359">
    <property type="component" value="Unassembled WGS sequence"/>
</dbReference>
<dbReference type="SMART" id="SM00097">
    <property type="entry name" value="WNT1"/>
    <property type="match status" value="1"/>
</dbReference>
<dbReference type="OMA" id="XLLSEAP"/>
<dbReference type="EMBL" id="KK116787">
    <property type="protein sequence ID" value="KFM68746.1"/>
    <property type="molecule type" value="Genomic_DNA"/>
</dbReference>
<keyword evidence="7" id="KW-1015">Disulfide bond</keyword>
<dbReference type="InterPro" id="IPR005817">
    <property type="entry name" value="Wnt"/>
</dbReference>
<dbReference type="GO" id="GO:0005109">
    <property type="term" value="F:frizzled binding"/>
    <property type="evidence" value="ECO:0007669"/>
    <property type="project" value="TreeGrafter"/>
</dbReference>
<evidence type="ECO:0000256" key="1">
    <source>
        <dbReference type="ARBA" id="ARBA00004498"/>
    </source>
</evidence>
<evidence type="ECO:0000256" key="8">
    <source>
        <dbReference type="ARBA" id="ARBA00023180"/>
    </source>
</evidence>
<dbReference type="GO" id="GO:0046330">
    <property type="term" value="P:positive regulation of JNK cascade"/>
    <property type="evidence" value="ECO:0007669"/>
    <property type="project" value="TreeGrafter"/>
</dbReference>
<keyword evidence="9" id="KW-0449">Lipoprotein</keyword>
<accession>A0A087TUF7</accession>
<name>A0A087TUF7_STEMI</name>
<organism evidence="11 12">
    <name type="scientific">Stegodyphus mimosarum</name>
    <name type="common">African social velvet spider</name>
    <dbReference type="NCBI Taxonomy" id="407821"/>
    <lineage>
        <taxon>Eukaryota</taxon>
        <taxon>Metazoa</taxon>
        <taxon>Ecdysozoa</taxon>
        <taxon>Arthropoda</taxon>
        <taxon>Chelicerata</taxon>
        <taxon>Arachnida</taxon>
        <taxon>Araneae</taxon>
        <taxon>Araneomorphae</taxon>
        <taxon>Entelegynae</taxon>
        <taxon>Eresoidea</taxon>
        <taxon>Eresidae</taxon>
        <taxon>Stegodyphus</taxon>
    </lineage>
</organism>
<evidence type="ECO:0000256" key="5">
    <source>
        <dbReference type="ARBA" id="ARBA00022530"/>
    </source>
</evidence>
<reference evidence="11 12" key="1">
    <citation type="submission" date="2013-11" db="EMBL/GenBank/DDBJ databases">
        <title>Genome sequencing of Stegodyphus mimosarum.</title>
        <authorList>
            <person name="Bechsgaard J."/>
        </authorList>
    </citation>
    <scope>NUCLEOTIDE SEQUENCE [LARGE SCALE GENOMIC DNA]</scope>
</reference>
<keyword evidence="8" id="KW-0325">Glycoprotein</keyword>
<sequence length="125" mass="13816">MPAQARMCIERPHLIVAIGDGVKMGKLECQKQFRYRRWNCTALGSEHVFTPVLVVGSREAAYTYAVVSAGVTYVITQACSRGKLRNCGCDTSRDGMLDAEGGWKWGGCSADIRYGMRMGRQFLDA</sequence>
<dbReference type="AlphaFoldDB" id="A0A087TUF7"/>
<dbReference type="GO" id="GO:0045165">
    <property type="term" value="P:cell fate commitment"/>
    <property type="evidence" value="ECO:0007669"/>
    <property type="project" value="TreeGrafter"/>
</dbReference>